<reference evidence="1 2" key="1">
    <citation type="submission" date="2018-06" db="EMBL/GenBank/DDBJ databases">
        <title>Genomic Encyclopedia of Archaeal and Bacterial Type Strains, Phase II (KMG-II): from individual species to whole genera.</title>
        <authorList>
            <person name="Goeker M."/>
        </authorList>
    </citation>
    <scope>NUCLEOTIDE SEQUENCE [LARGE SCALE GENOMIC DNA]</scope>
    <source>
        <strain evidence="1 2">ATCC BAA-1881</strain>
    </source>
</reference>
<gene>
    <name evidence="1" type="ORF">EI42_06370</name>
</gene>
<accession>A0A326TNP4</accession>
<dbReference type="EMBL" id="QKUF01000062">
    <property type="protein sequence ID" value="PZW18071.1"/>
    <property type="molecule type" value="Genomic_DNA"/>
</dbReference>
<dbReference type="RefSeq" id="WP_170143058.1">
    <property type="nucleotide sequence ID" value="NZ_QKUF01000062.1"/>
</dbReference>
<dbReference type="InterPro" id="IPR011990">
    <property type="entry name" value="TPR-like_helical_dom_sf"/>
</dbReference>
<feature type="non-terminal residue" evidence="1">
    <location>
        <position position="1"/>
    </location>
</feature>
<dbReference type="Proteomes" id="UP000248806">
    <property type="component" value="Unassembled WGS sequence"/>
</dbReference>
<dbReference type="InterPro" id="IPR019734">
    <property type="entry name" value="TPR_rpt"/>
</dbReference>
<dbReference type="AlphaFoldDB" id="A0A326TNP4"/>
<evidence type="ECO:0000313" key="1">
    <source>
        <dbReference type="EMBL" id="PZW18071.1"/>
    </source>
</evidence>
<dbReference type="Pfam" id="PF13424">
    <property type="entry name" value="TPR_12"/>
    <property type="match status" value="1"/>
</dbReference>
<comment type="caution">
    <text evidence="1">The sequence shown here is derived from an EMBL/GenBank/DDBJ whole genome shotgun (WGS) entry which is preliminary data.</text>
</comment>
<dbReference type="Gene3D" id="1.25.40.10">
    <property type="entry name" value="Tetratricopeptide repeat domain"/>
    <property type="match status" value="2"/>
</dbReference>
<proteinExistence type="predicted"/>
<name>A0A326TNP4_THEHA</name>
<evidence type="ECO:0008006" key="3">
    <source>
        <dbReference type="Google" id="ProtNLM"/>
    </source>
</evidence>
<protein>
    <recommendedName>
        <fullName evidence="3">Tetratricopeptide repeat protein</fullName>
    </recommendedName>
</protein>
<evidence type="ECO:0000313" key="2">
    <source>
        <dbReference type="Proteomes" id="UP000248806"/>
    </source>
</evidence>
<organism evidence="1 2">
    <name type="scientific">Thermosporothrix hazakensis</name>
    <dbReference type="NCBI Taxonomy" id="644383"/>
    <lineage>
        <taxon>Bacteria</taxon>
        <taxon>Bacillati</taxon>
        <taxon>Chloroflexota</taxon>
        <taxon>Ktedonobacteria</taxon>
        <taxon>Ktedonobacterales</taxon>
        <taxon>Thermosporotrichaceae</taxon>
        <taxon>Thermosporothrix</taxon>
    </lineage>
</organism>
<keyword evidence="2" id="KW-1185">Reference proteome</keyword>
<dbReference type="SUPFAM" id="SSF48452">
    <property type="entry name" value="TPR-like"/>
    <property type="match status" value="2"/>
</dbReference>
<dbReference type="SMART" id="SM00028">
    <property type="entry name" value="TPR"/>
    <property type="match status" value="3"/>
</dbReference>
<sequence>ALLLWQQAEALRGGGTFLSDDVAAPWREQRIVRRKQEKIDRARRQMLRGLGLSVLALGDAEKAHEYFCDYFQELPSDFHTLETVMELMVKQKRPDLALGCYELVEEKVRTGKSPFPLPLSVQKCVNQLRHDFTTSSYAHEKYDIQWSSSSKLEVPYGKANLLPPGLWTWPPISEEMIVNGVTTRRSFLQDTIYAACTSFVLSSATPSSAEMIWRIEKAVHHPATLDTTVVQGLETITQTYWSLSKNTSSDILSGVVGHFSTIAQLLKGATTKQYAPLCSLASQVAQIIGKTLCDLQEYSLAYPYYVFSLKTAQAASHPELYAVGLGRIALLFIASTQPEKALPFLEEAKKSKVQNARIQAWLAAVEAEAFAYLRREQACFSALGNAMEAFASREPSPDHYCTGLTPSRLRSYHGICLMLLGRSQQAVTSFQEALQQAEQTALRHQSRISIDLGKALLLLGEKQSAAQYAYRALELVKQTRSLQVLQRLESLNIRLQDHELQEQIQKTHQMIKAEVL</sequence>